<dbReference type="Proteomes" id="UP000230779">
    <property type="component" value="Unassembled WGS sequence"/>
</dbReference>
<dbReference type="AlphaFoldDB" id="A0A2M7RKI7"/>
<feature type="transmembrane region" description="Helical" evidence="1">
    <location>
        <begin position="206"/>
        <end position="228"/>
    </location>
</feature>
<comment type="caution">
    <text evidence="2">The sequence shown here is derived from an EMBL/GenBank/DDBJ whole genome shotgun (WGS) entry which is preliminary data.</text>
</comment>
<reference evidence="2 3" key="1">
    <citation type="submission" date="2017-09" db="EMBL/GenBank/DDBJ databases">
        <title>Depth-based differentiation of microbial function through sediment-hosted aquifers and enrichment of novel symbionts in the deep terrestrial subsurface.</title>
        <authorList>
            <person name="Probst A.J."/>
            <person name="Ladd B."/>
            <person name="Jarett J.K."/>
            <person name="Geller-Mcgrath D.E."/>
            <person name="Sieber C.M."/>
            <person name="Emerson J.B."/>
            <person name="Anantharaman K."/>
            <person name="Thomas B.C."/>
            <person name="Malmstrom R."/>
            <person name="Stieglmeier M."/>
            <person name="Klingl A."/>
            <person name="Woyke T."/>
            <person name="Ryan C.M."/>
            <person name="Banfield J.F."/>
        </authorList>
    </citation>
    <scope>NUCLEOTIDE SEQUENCE [LARGE SCALE GENOMIC DNA]</scope>
    <source>
        <strain evidence="2">CG_4_10_14_0_8_um_filter_42_10</strain>
    </source>
</reference>
<accession>A0A2M7RKI7</accession>
<gene>
    <name evidence="2" type="ORF">COY66_01360</name>
</gene>
<feature type="transmembrane region" description="Helical" evidence="1">
    <location>
        <begin position="40"/>
        <end position="61"/>
    </location>
</feature>
<sequence>MFTKKPKIKKSSWHYKVWAWTWNNKIWDKRVPTVRSICPYFWRTVLIGLLLLPVLHVFHYVFWPFKKTCRTNFRAAFAFWLVFTGLLLWLKVELIIITVICFFSLMIIGAFAIVGLGWCLKKLSELGTFKPVATVVSYDWQVYRRYYVPKYHLPVEEFDYSHWRYPMWLHLLFWLQPLILMAIVYFGGRAVLPPEMIDSGAVLLKWALIILGVFYFVVTPLVMWRMAVLARRELYRKRPELRPEKKRSKLAIQIEDTWELFCTWLKATKEGVCPLVEFVD</sequence>
<dbReference type="EMBL" id="PFMD01000016">
    <property type="protein sequence ID" value="PIY97092.1"/>
    <property type="molecule type" value="Genomic_DNA"/>
</dbReference>
<evidence type="ECO:0000313" key="2">
    <source>
        <dbReference type="EMBL" id="PIY97092.1"/>
    </source>
</evidence>
<evidence type="ECO:0000256" key="1">
    <source>
        <dbReference type="SAM" id="Phobius"/>
    </source>
</evidence>
<organism evidence="2 3">
    <name type="scientific">Candidatus Kerfeldbacteria bacterium CG_4_10_14_0_8_um_filter_42_10</name>
    <dbReference type="NCBI Taxonomy" id="2014248"/>
    <lineage>
        <taxon>Bacteria</taxon>
        <taxon>Candidatus Kerfeldiibacteriota</taxon>
    </lineage>
</organism>
<keyword evidence="1" id="KW-0472">Membrane</keyword>
<keyword evidence="1" id="KW-0812">Transmembrane</keyword>
<keyword evidence="1" id="KW-1133">Transmembrane helix</keyword>
<proteinExistence type="predicted"/>
<name>A0A2M7RKI7_9BACT</name>
<feature type="transmembrane region" description="Helical" evidence="1">
    <location>
        <begin position="73"/>
        <end position="90"/>
    </location>
</feature>
<feature type="transmembrane region" description="Helical" evidence="1">
    <location>
        <begin position="96"/>
        <end position="120"/>
    </location>
</feature>
<protein>
    <submittedName>
        <fullName evidence="2">Uncharacterized protein</fullName>
    </submittedName>
</protein>
<feature type="transmembrane region" description="Helical" evidence="1">
    <location>
        <begin position="167"/>
        <end position="186"/>
    </location>
</feature>
<evidence type="ECO:0000313" key="3">
    <source>
        <dbReference type="Proteomes" id="UP000230779"/>
    </source>
</evidence>